<name>A0A9Q0I772_9TELE</name>
<dbReference type="AlphaFoldDB" id="A0A9Q0I772"/>
<dbReference type="EMBL" id="JANIIK010000116">
    <property type="protein sequence ID" value="KAJ3587383.1"/>
    <property type="molecule type" value="Genomic_DNA"/>
</dbReference>
<reference evidence="1" key="1">
    <citation type="submission" date="2022-07" db="EMBL/GenBank/DDBJ databases">
        <title>Chromosome-level genome of Muraenolepis orangiensis.</title>
        <authorList>
            <person name="Kim J."/>
        </authorList>
    </citation>
    <scope>NUCLEOTIDE SEQUENCE</scope>
    <source>
        <strain evidence="1">KU_S4_2022</strain>
        <tissue evidence="1">Muscle</tissue>
    </source>
</reference>
<gene>
    <name evidence="1" type="ORF">NHX12_010981</name>
</gene>
<evidence type="ECO:0000313" key="2">
    <source>
        <dbReference type="Proteomes" id="UP001148018"/>
    </source>
</evidence>
<comment type="caution">
    <text evidence="1">The sequence shown here is derived from an EMBL/GenBank/DDBJ whole genome shotgun (WGS) entry which is preliminary data.</text>
</comment>
<dbReference type="Proteomes" id="UP001148018">
    <property type="component" value="Unassembled WGS sequence"/>
</dbReference>
<organism evidence="1 2">
    <name type="scientific">Muraenolepis orangiensis</name>
    <name type="common">Patagonian moray cod</name>
    <dbReference type="NCBI Taxonomy" id="630683"/>
    <lineage>
        <taxon>Eukaryota</taxon>
        <taxon>Metazoa</taxon>
        <taxon>Chordata</taxon>
        <taxon>Craniata</taxon>
        <taxon>Vertebrata</taxon>
        <taxon>Euteleostomi</taxon>
        <taxon>Actinopterygii</taxon>
        <taxon>Neopterygii</taxon>
        <taxon>Teleostei</taxon>
        <taxon>Neoteleostei</taxon>
        <taxon>Acanthomorphata</taxon>
        <taxon>Zeiogadaria</taxon>
        <taxon>Gadariae</taxon>
        <taxon>Gadiformes</taxon>
        <taxon>Muraenolepidoidei</taxon>
        <taxon>Muraenolepididae</taxon>
        <taxon>Muraenolepis</taxon>
    </lineage>
</organism>
<evidence type="ECO:0000313" key="1">
    <source>
        <dbReference type="EMBL" id="KAJ3587383.1"/>
    </source>
</evidence>
<keyword evidence="2" id="KW-1185">Reference proteome</keyword>
<sequence length="102" mass="11150">MSPAGDSLAACGRPGVRWQRVGYHCSGGTSSSYARLRLPRPSSEGHQDNATVLCRFRGTQTMDDLEASKCPTAVPVGGLGVLSTLRLCSVVRRRRRRLYSHF</sequence>
<accession>A0A9Q0I772</accession>
<protein>
    <submittedName>
        <fullName evidence="1">Uncharacterized protein</fullName>
    </submittedName>
</protein>
<proteinExistence type="predicted"/>